<protein>
    <submittedName>
        <fullName evidence="6">Uncharacterized protein</fullName>
    </submittedName>
</protein>
<dbReference type="InterPro" id="IPR036047">
    <property type="entry name" value="F-box-like_dom_sf"/>
</dbReference>
<feature type="region of interest" description="Disordered" evidence="5">
    <location>
        <begin position="576"/>
        <end position="601"/>
    </location>
</feature>
<evidence type="ECO:0000313" key="7">
    <source>
        <dbReference type="Proteomes" id="UP000256964"/>
    </source>
</evidence>
<evidence type="ECO:0000256" key="1">
    <source>
        <dbReference type="ARBA" id="ARBA00004370"/>
    </source>
</evidence>
<feature type="non-terminal residue" evidence="6">
    <location>
        <position position="1"/>
    </location>
</feature>
<dbReference type="Proteomes" id="UP000256964">
    <property type="component" value="Unassembled WGS sequence"/>
</dbReference>
<dbReference type="PANTHER" id="PTHR47567">
    <property type="entry name" value="MITOCHONDRIAL SUBSTRATE/SOLUTE CARRIER"/>
    <property type="match status" value="1"/>
</dbReference>
<evidence type="ECO:0000256" key="4">
    <source>
        <dbReference type="ARBA" id="ARBA00023136"/>
    </source>
</evidence>
<evidence type="ECO:0000256" key="2">
    <source>
        <dbReference type="ARBA" id="ARBA00022692"/>
    </source>
</evidence>
<proteinExistence type="predicted"/>
<dbReference type="GO" id="GO:0016020">
    <property type="term" value="C:membrane"/>
    <property type="evidence" value="ECO:0007669"/>
    <property type="project" value="UniProtKB-SubCell"/>
</dbReference>
<accession>A0A371CHX3</accession>
<dbReference type="OrthoDB" id="2747824at2759"/>
<keyword evidence="7" id="KW-1185">Reference proteome</keyword>
<dbReference type="Gene3D" id="1.50.40.10">
    <property type="entry name" value="Mitochondrial carrier domain"/>
    <property type="match status" value="1"/>
</dbReference>
<comment type="subcellular location">
    <subcellularLocation>
        <location evidence="1">Membrane</location>
    </subcellularLocation>
</comment>
<dbReference type="SUPFAM" id="SSF103506">
    <property type="entry name" value="Mitochondrial carrier"/>
    <property type="match status" value="1"/>
</dbReference>
<keyword evidence="3" id="KW-1133">Transmembrane helix</keyword>
<organism evidence="6 7">
    <name type="scientific">Lentinus brumalis</name>
    <dbReference type="NCBI Taxonomy" id="2498619"/>
    <lineage>
        <taxon>Eukaryota</taxon>
        <taxon>Fungi</taxon>
        <taxon>Dikarya</taxon>
        <taxon>Basidiomycota</taxon>
        <taxon>Agaricomycotina</taxon>
        <taxon>Agaricomycetes</taxon>
        <taxon>Polyporales</taxon>
        <taxon>Polyporaceae</taxon>
        <taxon>Lentinus</taxon>
    </lineage>
</organism>
<evidence type="ECO:0000313" key="6">
    <source>
        <dbReference type="EMBL" id="RDX39864.1"/>
    </source>
</evidence>
<dbReference type="AlphaFoldDB" id="A0A371CHX3"/>
<dbReference type="InterPro" id="IPR023395">
    <property type="entry name" value="MCP_dom_sf"/>
</dbReference>
<evidence type="ECO:0000256" key="5">
    <source>
        <dbReference type="SAM" id="MobiDB-lite"/>
    </source>
</evidence>
<dbReference type="SUPFAM" id="SSF81383">
    <property type="entry name" value="F-box domain"/>
    <property type="match status" value="1"/>
</dbReference>
<dbReference type="EMBL" id="KZ857628">
    <property type="protein sequence ID" value="RDX39864.1"/>
    <property type="molecule type" value="Genomic_DNA"/>
</dbReference>
<reference evidence="6 7" key="1">
    <citation type="journal article" date="2018" name="Biotechnol. Biofuels">
        <title>Integrative visual omics of the white-rot fungus Polyporus brumalis exposes the biotechnological potential of its oxidative enzymes for delignifying raw plant biomass.</title>
        <authorList>
            <person name="Miyauchi S."/>
            <person name="Rancon A."/>
            <person name="Drula E."/>
            <person name="Hage H."/>
            <person name="Chaduli D."/>
            <person name="Favel A."/>
            <person name="Grisel S."/>
            <person name="Henrissat B."/>
            <person name="Herpoel-Gimbert I."/>
            <person name="Ruiz-Duenas F.J."/>
            <person name="Chevret D."/>
            <person name="Hainaut M."/>
            <person name="Lin J."/>
            <person name="Wang M."/>
            <person name="Pangilinan J."/>
            <person name="Lipzen A."/>
            <person name="Lesage-Meessen L."/>
            <person name="Navarro D."/>
            <person name="Riley R."/>
            <person name="Grigoriev I.V."/>
            <person name="Zhou S."/>
            <person name="Raouche S."/>
            <person name="Rosso M.N."/>
        </authorList>
    </citation>
    <scope>NUCLEOTIDE SEQUENCE [LARGE SCALE GENOMIC DNA]</scope>
    <source>
        <strain evidence="6 7">BRFM 1820</strain>
    </source>
</reference>
<gene>
    <name evidence="6" type="ORF">OH76DRAFT_1424048</name>
</gene>
<name>A0A371CHX3_9APHY</name>
<evidence type="ECO:0000256" key="3">
    <source>
        <dbReference type="ARBA" id="ARBA00022989"/>
    </source>
</evidence>
<keyword evidence="2" id="KW-0812">Transmembrane</keyword>
<sequence length="767" mass="84793">MDVQATGSTFLNLAIELQVQILQEVGLRDLTRCTRVCKVLRSVVAEETGLQYKMELERAGMVDGPAEVPWPVKLKKIRARNAAWDTGLSMHTGYTQSTGFVWPFAGGVFVYLETRENGDSVWRIQRPAWPELSTSGGLEYKAMLLAISGVPFMPSLRDVSPCAVNLEQDLVVFTKHRLEPDGAPVIYAFCQGGLRVVNWRTEAIVWRSQWQMAGRCLYLDSSHVVVVDHRGLFIYRFDPHVPPMMPPDWATEDTYLLHLAFPAFRIPVWDIISFECSEPGSRYFSSDRPFFREDAGSAVMAVSFFCRSLENLVLVLVIPIATINAALTAFSRSENPEEQEVRSAPWSCWGPDGARLLKLDRQPTTMISSMSAPTARRTVSMGAREMYLPPLGAPDDAAIDASDTISGLTSFAEPVTTRESLRLLLVTLAGLRNFEVDMIAQSRFLHEEGPSEDEREKRSLSSRSVIFSRYPSAPPTQNFCRSTEFLIGPYKAAGEFGTARIKAVGERHELLVMNDTSVAHHRFKQRVVHLTIGRPRAKGVRPIRLDARAKYLRLGLASVNNVHTVVALSSSTPAMADRLPSPEKKRTGGTLGSVRQGGVHRKAHRTDNVEYLLSDLQDSNSMSSFNLGGTLNDALGGSLNDAVVMVMQVLALMPLHTIVNHQYRYGSAMTQTTKTLYLDGGWTRYYQGLAAALVQALVSRFCDAVASVGILALLKGNRYTRDLPALAQAIFVSLTAPACRMVLTPIDTVKTAMHTDGKAGLSILHSR</sequence>
<dbReference type="PANTHER" id="PTHR47567:SF1">
    <property type="entry name" value="NAD-DEPENDENT EPIMERASE_DEHYDRATASE DOMAIN-CONTAINING PROTEIN"/>
    <property type="match status" value="1"/>
</dbReference>
<keyword evidence="4" id="KW-0472">Membrane</keyword>